<evidence type="ECO:0000313" key="2">
    <source>
        <dbReference type="Proteomes" id="UP000070401"/>
    </source>
</evidence>
<evidence type="ECO:0000313" key="1">
    <source>
        <dbReference type="EMBL" id="KXA18267.1"/>
    </source>
</evidence>
<dbReference type="PATRIC" id="fig|851.8.peg.1795"/>
<proteinExistence type="predicted"/>
<protein>
    <submittedName>
        <fullName evidence="1">Putative glycerol dehydratase, small subunit</fullName>
    </submittedName>
</protein>
<comment type="caution">
    <text evidence="1">The sequence shown here is derived from an EMBL/GenBank/DDBJ whole genome shotgun (WGS) entry which is preliminary data.</text>
</comment>
<dbReference type="SUPFAM" id="SSF47148">
    <property type="entry name" value="Diol dehydratase, gamma subunit"/>
    <property type="match status" value="1"/>
</dbReference>
<organism evidence="1 2">
    <name type="scientific">Fusobacterium nucleatum</name>
    <dbReference type="NCBI Taxonomy" id="851"/>
    <lineage>
        <taxon>Bacteria</taxon>
        <taxon>Fusobacteriati</taxon>
        <taxon>Fusobacteriota</taxon>
        <taxon>Fusobacteriia</taxon>
        <taxon>Fusobacteriales</taxon>
        <taxon>Fusobacteriaceae</taxon>
        <taxon>Fusobacterium</taxon>
    </lineage>
</organism>
<dbReference type="STRING" id="1408287.GCA_000493815_00642"/>
<dbReference type="PIRSF" id="PIRSF018505">
    <property type="entry name" value="Prpndl_dhdrts_sm"/>
    <property type="match status" value="1"/>
</dbReference>
<dbReference type="EMBL" id="LRPY01000174">
    <property type="protein sequence ID" value="KXA18267.1"/>
    <property type="molecule type" value="Genomic_DNA"/>
</dbReference>
<reference evidence="2" key="1">
    <citation type="submission" date="2016-01" db="EMBL/GenBank/DDBJ databases">
        <authorList>
            <person name="Mitreva M."/>
            <person name="Pepin K.H."/>
            <person name="Mihindukulasuriya K.A."/>
            <person name="Fulton R."/>
            <person name="Fronick C."/>
            <person name="O'Laughlin M."/>
            <person name="Miner T."/>
            <person name="Herter B."/>
            <person name="Rosa B.A."/>
            <person name="Cordes M."/>
            <person name="Tomlinson C."/>
            <person name="Wollam A."/>
            <person name="Palsikar V.B."/>
            <person name="Mardis E.R."/>
            <person name="Wilson R.K."/>
        </authorList>
    </citation>
    <scope>NUCLEOTIDE SEQUENCE [LARGE SCALE GENOMIC DNA]</scope>
    <source>
        <strain evidence="2">MJR7757B</strain>
    </source>
</reference>
<gene>
    <name evidence="1" type="ORF">HMPREF3221_01783</name>
</gene>
<name>A0A133NPS2_FUSNU</name>
<accession>A0A133NPS2</accession>
<dbReference type="Gene3D" id="1.10.1510.20">
    <property type="entry name" value="Propanediol/glycerol dehydratase, small subunit"/>
    <property type="match status" value="1"/>
</dbReference>
<keyword evidence="2" id="KW-1185">Reference proteome</keyword>
<dbReference type="InterPro" id="IPR036091">
    <property type="entry name" value="Prodiol/glycerol_DeHase__sf_su"/>
</dbReference>
<dbReference type="NCBIfam" id="NF011972">
    <property type="entry name" value="PRK15443.1-3"/>
    <property type="match status" value="1"/>
</dbReference>
<dbReference type="Proteomes" id="UP000070401">
    <property type="component" value="Unassembled WGS sequence"/>
</dbReference>
<dbReference type="Pfam" id="PF02287">
    <property type="entry name" value="Dehydratase_SU"/>
    <property type="match status" value="1"/>
</dbReference>
<sequence length="178" mass="20215">MCLNKVVRNLDQELLERMVKEVIASLAGNNNTNNEFSSKNTNKVNRQDYPLSVKRKDLVKSATGKKLEDITIENVMNGKIGAEDCRIAPETLELQAQIAESVGRNAFARNLRRAAELIAVPDTRVLEIYNALRPYRSTKVKLLAIADELEDKYNAKVNAQLVREAAELYEKRDRLRKD</sequence>
<dbReference type="InterPro" id="IPR003207">
    <property type="entry name" value="Ppandiol/glycerol_DeHydtase_su"/>
</dbReference>
<dbReference type="AlphaFoldDB" id="A0A133NPS2"/>